<proteinExistence type="predicted"/>
<dbReference type="InterPro" id="IPR023213">
    <property type="entry name" value="CAT-like_dom_sf"/>
</dbReference>
<keyword evidence="3" id="KW-1185">Reference proteome</keyword>
<name>A0A1W2FMZ1_KIBAR</name>
<dbReference type="PANTHER" id="PTHR45527:SF1">
    <property type="entry name" value="FATTY ACID SYNTHASE"/>
    <property type="match status" value="1"/>
</dbReference>
<dbReference type="GO" id="GO:0003824">
    <property type="term" value="F:catalytic activity"/>
    <property type="evidence" value="ECO:0007669"/>
    <property type="project" value="InterPro"/>
</dbReference>
<dbReference type="AlphaFoldDB" id="A0A1W2FMZ1"/>
<dbReference type="Pfam" id="PF00668">
    <property type="entry name" value="Condensation"/>
    <property type="match status" value="1"/>
</dbReference>
<dbReference type="GO" id="GO:0044550">
    <property type="term" value="P:secondary metabolite biosynthetic process"/>
    <property type="evidence" value="ECO:0007669"/>
    <property type="project" value="TreeGrafter"/>
</dbReference>
<dbReference type="Gene3D" id="3.30.559.10">
    <property type="entry name" value="Chloramphenicol acetyltransferase-like domain"/>
    <property type="match status" value="1"/>
</dbReference>
<dbReference type="PANTHER" id="PTHR45527">
    <property type="entry name" value="NONRIBOSOMAL PEPTIDE SYNTHETASE"/>
    <property type="match status" value="1"/>
</dbReference>
<dbReference type="Proteomes" id="UP000192674">
    <property type="component" value="Unassembled WGS sequence"/>
</dbReference>
<evidence type="ECO:0000313" key="3">
    <source>
        <dbReference type="Proteomes" id="UP000192674"/>
    </source>
</evidence>
<dbReference type="SUPFAM" id="SSF52777">
    <property type="entry name" value="CoA-dependent acyltransferases"/>
    <property type="match status" value="2"/>
</dbReference>
<dbReference type="GO" id="GO:0043041">
    <property type="term" value="P:amino acid activation for nonribosomal peptide biosynthetic process"/>
    <property type="evidence" value="ECO:0007669"/>
    <property type="project" value="TreeGrafter"/>
</dbReference>
<dbReference type="GO" id="GO:0005737">
    <property type="term" value="C:cytoplasm"/>
    <property type="evidence" value="ECO:0007669"/>
    <property type="project" value="TreeGrafter"/>
</dbReference>
<sequence>MLVARHRRNITIAPRHGRLPASFAQEERLVAGRHTHIVNNIVTLGLRIDGPLDVDAIEQAIALMVRRHEGLRITFPEDDTLRVLPDIPQPLIACHADSDEQALDLLAQVALEPFDLAAGPLFRCALVRVHRQRHFLGIVLDQYVVDRWAVSLLLNELLVVYDAIAKDTPPDLPESPIQFPDYAAWERDYLTGKNFERLLGYWRDKLAGVDPIPASGLTDPDAPVNAPVGLARATAEVDHDLTARLTELAQQHTTSLVVVFSAATKAAAWRRMAGCDVTTFGSLANRVMPGTENLVGYLATPAVLRTDLSGDPSFDELVRREARTFWEAMWHQQIPHALITRELAPHQYGIRHRGGGAPIPRYLNFDLADDRNTRLRQPDGISVETVRVPMPEVPRGGLRVIVHKHARTATVELRYRTDCYGKQWADSFVTDMLACLEQPPATRLSRALP</sequence>
<gene>
    <name evidence="2" type="ORF">SAMN05661093_07777</name>
</gene>
<reference evidence="2 3" key="1">
    <citation type="submission" date="2017-04" db="EMBL/GenBank/DDBJ databases">
        <authorList>
            <person name="Afonso C.L."/>
            <person name="Miller P.J."/>
            <person name="Scott M.A."/>
            <person name="Spackman E."/>
            <person name="Goraichik I."/>
            <person name="Dimitrov K.M."/>
            <person name="Suarez D.L."/>
            <person name="Swayne D.E."/>
        </authorList>
    </citation>
    <scope>NUCLEOTIDE SEQUENCE [LARGE SCALE GENOMIC DNA]</scope>
    <source>
        <strain evidence="2 3">DSM 43828</strain>
    </source>
</reference>
<dbReference type="EMBL" id="FWXV01000008">
    <property type="protein sequence ID" value="SMD22996.1"/>
    <property type="molecule type" value="Genomic_DNA"/>
</dbReference>
<protein>
    <submittedName>
        <fullName evidence="2">Condensation domain-containing protein</fullName>
    </submittedName>
</protein>
<accession>A0A1W2FMZ1</accession>
<evidence type="ECO:0000259" key="1">
    <source>
        <dbReference type="Pfam" id="PF00668"/>
    </source>
</evidence>
<dbReference type="InterPro" id="IPR001242">
    <property type="entry name" value="Condensation_dom"/>
</dbReference>
<feature type="domain" description="Condensation" evidence="1">
    <location>
        <begin position="19"/>
        <end position="438"/>
    </location>
</feature>
<evidence type="ECO:0000313" key="2">
    <source>
        <dbReference type="EMBL" id="SMD22996.1"/>
    </source>
</evidence>
<dbReference type="Gene3D" id="3.30.559.30">
    <property type="entry name" value="Nonribosomal peptide synthetase, condensation domain"/>
    <property type="match status" value="1"/>
</dbReference>
<dbReference type="RefSeq" id="WP_084431815.1">
    <property type="nucleotide sequence ID" value="NZ_FWXV01000008.1"/>
</dbReference>
<dbReference type="GO" id="GO:0008610">
    <property type="term" value="P:lipid biosynthetic process"/>
    <property type="evidence" value="ECO:0007669"/>
    <property type="project" value="UniProtKB-ARBA"/>
</dbReference>
<dbReference type="GO" id="GO:0031177">
    <property type="term" value="F:phosphopantetheine binding"/>
    <property type="evidence" value="ECO:0007669"/>
    <property type="project" value="TreeGrafter"/>
</dbReference>
<organism evidence="2 3">
    <name type="scientific">Kibdelosporangium aridum</name>
    <dbReference type="NCBI Taxonomy" id="2030"/>
    <lineage>
        <taxon>Bacteria</taxon>
        <taxon>Bacillati</taxon>
        <taxon>Actinomycetota</taxon>
        <taxon>Actinomycetes</taxon>
        <taxon>Pseudonocardiales</taxon>
        <taxon>Pseudonocardiaceae</taxon>
        <taxon>Kibdelosporangium</taxon>
    </lineage>
</organism>
<dbReference type="OrthoDB" id="2472181at2"/>